<gene>
    <name evidence="3" type="ORF">MOC_0087</name>
</gene>
<dbReference type="EMBL" id="CP003811">
    <property type="protein sequence ID" value="AIQ87842.1"/>
    <property type="molecule type" value="Genomic_DNA"/>
</dbReference>
<evidence type="ECO:0000256" key="1">
    <source>
        <dbReference type="SAM" id="MobiDB-lite"/>
    </source>
</evidence>
<feature type="chain" id="PRO_5001847912" evidence="2">
    <location>
        <begin position="26"/>
        <end position="57"/>
    </location>
</feature>
<dbReference type="AlphaFoldDB" id="A0A089NKF6"/>
<dbReference type="eggNOG" id="ENOG50310F5">
    <property type="taxonomic scope" value="Bacteria"/>
</dbReference>
<evidence type="ECO:0000313" key="3">
    <source>
        <dbReference type="EMBL" id="AIQ87842.1"/>
    </source>
</evidence>
<proteinExistence type="predicted"/>
<evidence type="ECO:0000313" key="4">
    <source>
        <dbReference type="Proteomes" id="UP000029492"/>
    </source>
</evidence>
<dbReference type="KEGG" id="mor:MOC_0087"/>
<accession>A0A089NKF6</accession>
<dbReference type="STRING" id="693986.MOC_0087"/>
<dbReference type="HOGENOM" id="CLU_210977_0_0_5"/>
<organism evidence="3 4">
    <name type="scientific">Methylobacterium oryzae CBMB20</name>
    <dbReference type="NCBI Taxonomy" id="693986"/>
    <lineage>
        <taxon>Bacteria</taxon>
        <taxon>Pseudomonadati</taxon>
        <taxon>Pseudomonadota</taxon>
        <taxon>Alphaproteobacteria</taxon>
        <taxon>Hyphomicrobiales</taxon>
        <taxon>Methylobacteriaceae</taxon>
        <taxon>Methylobacterium</taxon>
    </lineage>
</organism>
<dbReference type="Proteomes" id="UP000029492">
    <property type="component" value="Chromosome"/>
</dbReference>
<feature type="signal peptide" evidence="2">
    <location>
        <begin position="1"/>
        <end position="25"/>
    </location>
</feature>
<keyword evidence="4" id="KW-1185">Reference proteome</keyword>
<dbReference type="RefSeq" id="WP_164706329.1">
    <property type="nucleotide sequence ID" value="NZ_CP003811.1"/>
</dbReference>
<feature type="region of interest" description="Disordered" evidence="1">
    <location>
        <begin position="22"/>
        <end position="57"/>
    </location>
</feature>
<reference evidence="3 4" key="1">
    <citation type="journal article" date="2014" name="PLoS ONE">
        <title>Genome Information of Methylobacterium oryzae, a Plant-Probiotic Methylotroph in the Phyllosphere.</title>
        <authorList>
            <person name="Kwak M.J."/>
            <person name="Jeong H."/>
            <person name="Madhaiyan M."/>
            <person name="Lee Y."/>
            <person name="Sa T.M."/>
            <person name="Oh T.K."/>
            <person name="Kim J.F."/>
        </authorList>
    </citation>
    <scope>NUCLEOTIDE SEQUENCE [LARGE SCALE GENOMIC DNA]</scope>
    <source>
        <strain evidence="3 4">CBMB20</strain>
    </source>
</reference>
<dbReference type="GeneID" id="96605096"/>
<keyword evidence="2" id="KW-0732">Signal</keyword>
<protein>
    <submittedName>
        <fullName evidence="3">Protein of unassigned function</fullName>
    </submittedName>
</protein>
<name>A0A089NKF6_9HYPH</name>
<sequence>MTSIVRVALAALVTASLAACASAPAAQPDLTPPPRPRVDAKTQLEYGTPPAPPPGRY</sequence>
<dbReference type="PROSITE" id="PS51257">
    <property type="entry name" value="PROKAR_LIPOPROTEIN"/>
    <property type="match status" value="1"/>
</dbReference>
<evidence type="ECO:0000256" key="2">
    <source>
        <dbReference type="SAM" id="SignalP"/>
    </source>
</evidence>